<keyword evidence="2" id="KW-1185">Reference proteome</keyword>
<evidence type="ECO:0000313" key="1">
    <source>
        <dbReference type="EMBL" id="QIO06762.1"/>
    </source>
</evidence>
<accession>A0A6G8RXT7</accession>
<sequence>MLMLPIIPVYAQTECENPRILKELEEEISRSVEKSLDRYFYYRQKLSNPYFAEYIHEEKEKLEDMARSQKYSPEEFNQILKERIKNIYKDANSEFINIVKQQEVEEDDSTYQYNQVFEKLLEPYIDYQLSKKQKAMMREFDGAENAIFTSYFKFDPNDEKLLNDIVHRNFNVKFLEIKQLNTSNSESVHCQMTLNFNKNKQVDFKYSLFFSTTHKNLQLSPIEFYVNNRHGDFNNFGQNLIENF</sequence>
<name>A0A6G8RXT7_9GAMM</name>
<dbReference type="Proteomes" id="UP000502297">
    <property type="component" value="Chromosome"/>
</dbReference>
<dbReference type="AlphaFoldDB" id="A0A6G8RXT7"/>
<gene>
    <name evidence="1" type="ORF">G8E00_12825</name>
</gene>
<reference evidence="1 2" key="1">
    <citation type="submission" date="2020-03" db="EMBL/GenBank/DDBJ databases">
        <authorList>
            <person name="Zhu W."/>
        </authorList>
    </citation>
    <scope>NUCLEOTIDE SEQUENCE [LARGE SCALE GENOMIC DNA]</scope>
    <source>
        <strain evidence="1 2">323-1</strain>
    </source>
</reference>
<protein>
    <submittedName>
        <fullName evidence="1">Uncharacterized protein</fullName>
    </submittedName>
</protein>
<dbReference type="KEGG" id="asha:G8E00_12825"/>
<proteinExistence type="predicted"/>
<dbReference type="RefSeq" id="WP_166010109.1">
    <property type="nucleotide sequence ID" value="NZ_CP049801.1"/>
</dbReference>
<organism evidence="1 2">
    <name type="scientific">Acinetobacter shaoyimingii</name>
    <dbReference type="NCBI Taxonomy" id="2715164"/>
    <lineage>
        <taxon>Bacteria</taxon>
        <taxon>Pseudomonadati</taxon>
        <taxon>Pseudomonadota</taxon>
        <taxon>Gammaproteobacteria</taxon>
        <taxon>Moraxellales</taxon>
        <taxon>Moraxellaceae</taxon>
        <taxon>Acinetobacter</taxon>
    </lineage>
</organism>
<dbReference type="EMBL" id="CP049801">
    <property type="protein sequence ID" value="QIO06762.1"/>
    <property type="molecule type" value="Genomic_DNA"/>
</dbReference>
<evidence type="ECO:0000313" key="2">
    <source>
        <dbReference type="Proteomes" id="UP000502297"/>
    </source>
</evidence>